<dbReference type="SUPFAM" id="SSF55073">
    <property type="entry name" value="Nucleotide cyclase"/>
    <property type="match status" value="1"/>
</dbReference>
<dbReference type="PANTHER" id="PTHR43081:SF1">
    <property type="entry name" value="ADENYLATE CYCLASE, TERMINAL-DIFFERENTIATION SPECIFIC"/>
    <property type="match status" value="1"/>
</dbReference>
<gene>
    <name evidence="4" type="ORF">NK718_00035</name>
</gene>
<evidence type="ECO:0000259" key="2">
    <source>
        <dbReference type="PROSITE" id="PS50125"/>
    </source>
</evidence>
<feature type="domain" description="Guanylate cyclase" evidence="2">
    <location>
        <begin position="169"/>
        <end position="307"/>
    </location>
</feature>
<reference evidence="4 5" key="1">
    <citation type="submission" date="2022-07" db="EMBL/GenBank/DDBJ databases">
        <authorList>
            <person name="Li W.-J."/>
            <person name="Deng Q.-Q."/>
        </authorList>
    </citation>
    <scope>NUCLEOTIDE SEQUENCE [LARGE SCALE GENOMIC DNA]</scope>
    <source>
        <strain evidence="4 5">SYSU M60028</strain>
    </source>
</reference>
<dbReference type="CDD" id="cd07302">
    <property type="entry name" value="CHD"/>
    <property type="match status" value="1"/>
</dbReference>
<evidence type="ECO:0000313" key="4">
    <source>
        <dbReference type="EMBL" id="MCP8936891.1"/>
    </source>
</evidence>
<dbReference type="Proteomes" id="UP001205890">
    <property type="component" value="Unassembled WGS sequence"/>
</dbReference>
<dbReference type="PROSITE" id="PS50125">
    <property type="entry name" value="GUANYLATE_CYCLASE_2"/>
    <property type="match status" value="1"/>
</dbReference>
<dbReference type="SMART" id="SM00044">
    <property type="entry name" value="CYCc"/>
    <property type="match status" value="1"/>
</dbReference>
<dbReference type="InterPro" id="IPR050697">
    <property type="entry name" value="Adenylyl/Guanylyl_Cyclase_3/4"/>
</dbReference>
<keyword evidence="1" id="KW-0812">Transmembrane</keyword>
<dbReference type="SUPFAM" id="SSF158472">
    <property type="entry name" value="HAMP domain-like"/>
    <property type="match status" value="1"/>
</dbReference>
<evidence type="ECO:0000259" key="3">
    <source>
        <dbReference type="PROSITE" id="PS50885"/>
    </source>
</evidence>
<comment type="caution">
    <text evidence="4">The sequence shown here is derived from an EMBL/GenBank/DDBJ whole genome shotgun (WGS) entry which is preliminary data.</text>
</comment>
<dbReference type="InterPro" id="IPR001054">
    <property type="entry name" value="A/G_cyclase"/>
</dbReference>
<proteinExistence type="predicted"/>
<dbReference type="Pfam" id="PF00672">
    <property type="entry name" value="HAMP"/>
    <property type="match status" value="1"/>
</dbReference>
<organism evidence="4 5">
    <name type="scientific">Alsobacter ponti</name>
    <dbReference type="NCBI Taxonomy" id="2962936"/>
    <lineage>
        <taxon>Bacteria</taxon>
        <taxon>Pseudomonadati</taxon>
        <taxon>Pseudomonadota</taxon>
        <taxon>Alphaproteobacteria</taxon>
        <taxon>Hyphomicrobiales</taxon>
        <taxon>Alsobacteraceae</taxon>
        <taxon>Alsobacter</taxon>
    </lineage>
</organism>
<sequence>MAEFVAALRSRDMSAAEAHLGRLDAARDAQNDGLEQARRESLAFATGAVDLTRESGRDVIRLTLATLAFAVLLGLLMAFWITRRVVSSIRRLVVATEAAEKGHYETDLPVVSRDEIGRLSQAFNAMLAELRLKTRIRETFGRYLDPKVVEGLLDRPDLVAAAGERRLMTVAFADMRGFTRLSEQVTPALLVSVLNRYLTVLTEEIRSRNGVVDKYIGDAVMSFWGPPFVSEADEARLACETALAQARRFSQFQAELPDLLGIRSFTPDLGLRISIATGEVVAGSVGSATAMNFTVMGDAVNVASRLEALNRVYGTVVLVSEATARLVQGEFALREVDRVVVLGRETPLSVFELVGRPDDLPADTERALRLYETGLAAYRRKAWDDAAAAFRACLELRPADGPATALLARVTQFAGKPTPADWEGTWVAREK</sequence>
<evidence type="ECO:0000256" key="1">
    <source>
        <dbReference type="SAM" id="Phobius"/>
    </source>
</evidence>
<dbReference type="InterPro" id="IPR029787">
    <property type="entry name" value="Nucleotide_cyclase"/>
</dbReference>
<keyword evidence="1" id="KW-1133">Transmembrane helix</keyword>
<dbReference type="Gene3D" id="6.10.340.10">
    <property type="match status" value="1"/>
</dbReference>
<dbReference type="Gene3D" id="3.30.70.1230">
    <property type="entry name" value="Nucleotide cyclase"/>
    <property type="match status" value="1"/>
</dbReference>
<dbReference type="EMBL" id="JANCLU010000001">
    <property type="protein sequence ID" value="MCP8936891.1"/>
    <property type="molecule type" value="Genomic_DNA"/>
</dbReference>
<evidence type="ECO:0000313" key="5">
    <source>
        <dbReference type="Proteomes" id="UP001205890"/>
    </source>
</evidence>
<feature type="transmembrane region" description="Helical" evidence="1">
    <location>
        <begin position="59"/>
        <end position="81"/>
    </location>
</feature>
<feature type="domain" description="HAMP" evidence="3">
    <location>
        <begin position="83"/>
        <end position="135"/>
    </location>
</feature>
<keyword evidence="1" id="KW-0472">Membrane</keyword>
<dbReference type="Pfam" id="PF00211">
    <property type="entry name" value="Guanylate_cyc"/>
    <property type="match status" value="1"/>
</dbReference>
<dbReference type="SMART" id="SM00304">
    <property type="entry name" value="HAMP"/>
    <property type="match status" value="1"/>
</dbReference>
<dbReference type="InterPro" id="IPR003660">
    <property type="entry name" value="HAMP_dom"/>
</dbReference>
<dbReference type="SUPFAM" id="SSF48452">
    <property type="entry name" value="TPR-like"/>
    <property type="match status" value="1"/>
</dbReference>
<name>A0ABT1L7F9_9HYPH</name>
<dbReference type="CDD" id="cd06225">
    <property type="entry name" value="HAMP"/>
    <property type="match status" value="1"/>
</dbReference>
<protein>
    <submittedName>
        <fullName evidence="4">HAMP domain-containing protein</fullName>
    </submittedName>
</protein>
<keyword evidence="5" id="KW-1185">Reference proteome</keyword>
<dbReference type="RefSeq" id="WP_254737254.1">
    <property type="nucleotide sequence ID" value="NZ_JANCLU010000001.1"/>
</dbReference>
<dbReference type="PROSITE" id="PS50885">
    <property type="entry name" value="HAMP"/>
    <property type="match status" value="1"/>
</dbReference>
<accession>A0ABT1L7F9</accession>
<dbReference type="PANTHER" id="PTHR43081">
    <property type="entry name" value="ADENYLATE CYCLASE, TERMINAL-DIFFERENTIATION SPECIFIC-RELATED"/>
    <property type="match status" value="1"/>
</dbReference>
<dbReference type="InterPro" id="IPR011990">
    <property type="entry name" value="TPR-like_helical_dom_sf"/>
</dbReference>